<dbReference type="Pfam" id="PF00512">
    <property type="entry name" value="HisKA"/>
    <property type="match status" value="1"/>
</dbReference>
<dbReference type="AlphaFoldDB" id="A0A1H9Q8J9"/>
<dbReference type="Gene3D" id="3.40.50.2300">
    <property type="match status" value="1"/>
</dbReference>
<evidence type="ECO:0000256" key="4">
    <source>
        <dbReference type="ARBA" id="ARBA00022777"/>
    </source>
</evidence>
<dbReference type="InterPro" id="IPR036890">
    <property type="entry name" value="HATPase_C_sf"/>
</dbReference>
<dbReference type="CDD" id="cd00082">
    <property type="entry name" value="HisKA"/>
    <property type="match status" value="1"/>
</dbReference>
<dbReference type="InterPro" id="IPR000700">
    <property type="entry name" value="PAS-assoc_C"/>
</dbReference>
<dbReference type="InterPro" id="IPR013656">
    <property type="entry name" value="PAS_4"/>
</dbReference>
<dbReference type="PANTHER" id="PTHR43065:SF42">
    <property type="entry name" value="TWO-COMPONENT SENSOR PPRA"/>
    <property type="match status" value="1"/>
</dbReference>
<evidence type="ECO:0000259" key="8">
    <source>
        <dbReference type="PROSITE" id="PS50110"/>
    </source>
</evidence>
<dbReference type="Pfam" id="PF00072">
    <property type="entry name" value="Response_reg"/>
    <property type="match status" value="1"/>
</dbReference>
<feature type="domain" description="Histidine kinase" evidence="7">
    <location>
        <begin position="331"/>
        <end position="555"/>
    </location>
</feature>
<dbReference type="GeneID" id="93678282"/>
<dbReference type="SMART" id="SM00448">
    <property type="entry name" value="REC"/>
    <property type="match status" value="1"/>
</dbReference>
<dbReference type="SUPFAM" id="SSF55874">
    <property type="entry name" value="ATPase domain of HSP90 chaperone/DNA topoisomerase II/histidine kinase"/>
    <property type="match status" value="1"/>
</dbReference>
<evidence type="ECO:0000313" key="11">
    <source>
        <dbReference type="EMBL" id="SER56747.1"/>
    </source>
</evidence>
<reference evidence="11 12" key="1">
    <citation type="submission" date="2016-10" db="EMBL/GenBank/DDBJ databases">
        <authorList>
            <person name="de Groot N.N."/>
        </authorList>
    </citation>
    <scope>NUCLEOTIDE SEQUENCE [LARGE SCALE GENOMIC DNA]</scope>
    <source>
        <strain evidence="11 12">LMG 27941</strain>
    </source>
</reference>
<feature type="domain" description="Response regulatory" evidence="8">
    <location>
        <begin position="580"/>
        <end position="696"/>
    </location>
</feature>
<name>A0A1H9Q8J9_9PSED</name>
<dbReference type="GO" id="GO:0000155">
    <property type="term" value="F:phosphorelay sensor kinase activity"/>
    <property type="evidence" value="ECO:0007669"/>
    <property type="project" value="InterPro"/>
</dbReference>
<dbReference type="EMBL" id="FOEQ01000009">
    <property type="protein sequence ID" value="SER56747.1"/>
    <property type="molecule type" value="Genomic_DNA"/>
</dbReference>
<dbReference type="PROSITE" id="PS50110">
    <property type="entry name" value="RESPONSE_REGULATORY"/>
    <property type="match status" value="1"/>
</dbReference>
<dbReference type="Gene3D" id="3.30.450.20">
    <property type="entry name" value="PAS domain"/>
    <property type="match status" value="2"/>
</dbReference>
<feature type="domain" description="PAC" evidence="9">
    <location>
        <begin position="259"/>
        <end position="311"/>
    </location>
</feature>
<dbReference type="InterPro" id="IPR036097">
    <property type="entry name" value="HisK_dim/P_sf"/>
</dbReference>
<dbReference type="InterPro" id="IPR003661">
    <property type="entry name" value="HisK_dim/P_dom"/>
</dbReference>
<evidence type="ECO:0000256" key="6">
    <source>
        <dbReference type="SAM" id="Coils"/>
    </source>
</evidence>
<dbReference type="EMBL" id="JAZDQQ010000012">
    <property type="protein sequence ID" value="MEE1881577.1"/>
    <property type="molecule type" value="Genomic_DNA"/>
</dbReference>
<evidence type="ECO:0000313" key="13">
    <source>
        <dbReference type="Proteomes" id="UP001329505"/>
    </source>
</evidence>
<dbReference type="EC" id="2.7.13.3" evidence="2"/>
<keyword evidence="13" id="KW-1185">Reference proteome</keyword>
<dbReference type="PRINTS" id="PR00344">
    <property type="entry name" value="BCTRLSENSOR"/>
</dbReference>
<keyword evidence="4" id="KW-0808">Transferase</keyword>
<evidence type="ECO:0000256" key="3">
    <source>
        <dbReference type="ARBA" id="ARBA00022553"/>
    </source>
</evidence>
<feature type="modified residue" description="4-aspartylphosphate" evidence="5">
    <location>
        <position position="630"/>
    </location>
</feature>
<sequence>MTVCPRSENPEDVHELRQALSEERQRNMRMAQELERLQARVQEAERYRFLFEAMEEGFCIIQFIPGADGQWNDYLHLMANPAYCRHAGLSDVVGRTLREVIPDEAEIWLERFGEVERTGDPIYFEHDLYATDRCLGLAAIRVEPAEHHQVAVIFRDVTARKRAETALHKLNTQLERRIEQAVAERKIFADLIDASVACVQVVDRHMRWLAVNAATRVEFQRIFAFEPEIGAPLMAEFSAATSDCQRSLALWRKALSGETFIEIDAFGEGAARRHYEMRFAPLHDNDGQPVGAYLFAYDITERVQEQQRLAQAEQALRQAQKMEAVGQLTGGVAHDFNNLLGGILGALELADQRVQQQRHDALPLLLGNAKDAALRAASLVHRLLAFSRQQILQPKPTAVAALVEGMRELIARTVGPHIDLSCQNDDELWTVRIDPPQLESALLNLCINARDAISGNGAVRIACSNVELDEQDAAILDLGAGQYVRISVDDNGRGMEKPVLARAMDPFFTTKPLGQGTGLGLSMIFGFVRQSGGQLKIASIPGQGTSISMFLPRHHGAAQCLRGKTTGCVVAPQTQGSARNVAVVEDELAMRKVMGEVLEEMGHEVRMFKDGPEAVAGLQASKAPDLLVTDVGLPGGLNGRQVAGLLRQRYPGLKVLFVTGYDETAALGDGGLETGMSVLTKPFSLQQLAEQVDCLLQE</sequence>
<evidence type="ECO:0000259" key="7">
    <source>
        <dbReference type="PROSITE" id="PS50109"/>
    </source>
</evidence>
<evidence type="ECO:0000313" key="10">
    <source>
        <dbReference type="EMBL" id="MEE1881577.1"/>
    </source>
</evidence>
<comment type="catalytic activity">
    <reaction evidence="1">
        <text>ATP + protein L-histidine = ADP + protein N-phospho-L-histidine.</text>
        <dbReference type="EC" id="2.7.13.3"/>
    </reaction>
</comment>
<dbReference type="InterPro" id="IPR001789">
    <property type="entry name" value="Sig_transdc_resp-reg_receiver"/>
</dbReference>
<dbReference type="PROSITE" id="PS50113">
    <property type="entry name" value="PAC"/>
    <property type="match status" value="1"/>
</dbReference>
<feature type="coiled-coil region" evidence="6">
    <location>
        <begin position="13"/>
        <end position="47"/>
    </location>
</feature>
<dbReference type="CDD" id="cd00130">
    <property type="entry name" value="PAS"/>
    <property type="match status" value="1"/>
</dbReference>
<keyword evidence="6" id="KW-0175">Coiled coil</keyword>
<protein>
    <recommendedName>
        <fullName evidence="2">histidine kinase</fullName>
        <ecNumber evidence="2">2.7.13.3</ecNumber>
    </recommendedName>
</protein>
<dbReference type="SUPFAM" id="SSF47384">
    <property type="entry name" value="Homodimeric domain of signal transducing histidine kinase"/>
    <property type="match status" value="1"/>
</dbReference>
<dbReference type="Proteomes" id="UP000199221">
    <property type="component" value="Unassembled WGS sequence"/>
</dbReference>
<dbReference type="SMART" id="SM00388">
    <property type="entry name" value="HisKA"/>
    <property type="match status" value="1"/>
</dbReference>
<evidence type="ECO:0000313" key="12">
    <source>
        <dbReference type="Proteomes" id="UP000199221"/>
    </source>
</evidence>
<dbReference type="Pfam" id="PF02518">
    <property type="entry name" value="HATPase_c"/>
    <property type="match status" value="1"/>
</dbReference>
<reference evidence="10 13" key="2">
    <citation type="submission" date="2024-01" db="EMBL/GenBank/DDBJ databases">
        <title>Unpublished Manusciprt.</title>
        <authorList>
            <person name="Duman M."/>
            <person name="Valdes E.G."/>
            <person name="Ajmi N."/>
            <person name="Altun S."/>
            <person name="Saticioglu I.B."/>
        </authorList>
    </citation>
    <scope>NUCLEOTIDE SEQUENCE [LARGE SCALE GENOMIC DNA]</scope>
    <source>
        <strain evidence="10 13">139P</strain>
    </source>
</reference>
<dbReference type="Gene3D" id="3.30.565.10">
    <property type="entry name" value="Histidine kinase-like ATPase, C-terminal domain"/>
    <property type="match status" value="1"/>
</dbReference>
<dbReference type="Gene3D" id="1.10.287.130">
    <property type="match status" value="1"/>
</dbReference>
<dbReference type="InterPro" id="IPR000014">
    <property type="entry name" value="PAS"/>
</dbReference>
<dbReference type="InterPro" id="IPR035965">
    <property type="entry name" value="PAS-like_dom_sf"/>
</dbReference>
<dbReference type="SUPFAM" id="SSF52172">
    <property type="entry name" value="CheY-like"/>
    <property type="match status" value="1"/>
</dbReference>
<keyword evidence="3 5" id="KW-0597">Phosphoprotein</keyword>
<dbReference type="InterPro" id="IPR004358">
    <property type="entry name" value="Sig_transdc_His_kin-like_C"/>
</dbReference>
<dbReference type="RefSeq" id="WP_094011977.1">
    <property type="nucleotide sequence ID" value="NZ_CP128543.1"/>
</dbReference>
<evidence type="ECO:0000256" key="5">
    <source>
        <dbReference type="PROSITE-ProRule" id="PRU00169"/>
    </source>
</evidence>
<accession>A0A1H9Q8J9</accession>
<dbReference type="SUPFAM" id="SSF55785">
    <property type="entry name" value="PYP-like sensor domain (PAS domain)"/>
    <property type="match status" value="2"/>
</dbReference>
<dbReference type="Proteomes" id="UP001329505">
    <property type="component" value="Unassembled WGS sequence"/>
</dbReference>
<keyword evidence="4" id="KW-0418">Kinase</keyword>
<gene>
    <name evidence="11" type="ORF">SAMN05216230_109133</name>
    <name evidence="10" type="ORF">V0R55_15520</name>
</gene>
<dbReference type="InterPro" id="IPR003594">
    <property type="entry name" value="HATPase_dom"/>
</dbReference>
<evidence type="ECO:0000256" key="1">
    <source>
        <dbReference type="ARBA" id="ARBA00000085"/>
    </source>
</evidence>
<evidence type="ECO:0000256" key="2">
    <source>
        <dbReference type="ARBA" id="ARBA00012438"/>
    </source>
</evidence>
<organism evidence="11 12">
    <name type="scientific">Pseudomonas soli</name>
    <dbReference type="NCBI Taxonomy" id="1306993"/>
    <lineage>
        <taxon>Bacteria</taxon>
        <taxon>Pseudomonadati</taxon>
        <taxon>Pseudomonadota</taxon>
        <taxon>Gammaproteobacteria</taxon>
        <taxon>Pseudomonadales</taxon>
        <taxon>Pseudomonadaceae</taxon>
        <taxon>Pseudomonas</taxon>
    </lineage>
</organism>
<evidence type="ECO:0000259" key="9">
    <source>
        <dbReference type="PROSITE" id="PS50113"/>
    </source>
</evidence>
<dbReference type="PROSITE" id="PS50109">
    <property type="entry name" value="HIS_KIN"/>
    <property type="match status" value="1"/>
</dbReference>
<proteinExistence type="predicted"/>
<dbReference type="Pfam" id="PF08448">
    <property type="entry name" value="PAS_4"/>
    <property type="match status" value="1"/>
</dbReference>
<dbReference type="SMART" id="SM00387">
    <property type="entry name" value="HATPase_c"/>
    <property type="match status" value="1"/>
</dbReference>
<dbReference type="InterPro" id="IPR011006">
    <property type="entry name" value="CheY-like_superfamily"/>
</dbReference>
<dbReference type="PANTHER" id="PTHR43065">
    <property type="entry name" value="SENSOR HISTIDINE KINASE"/>
    <property type="match status" value="1"/>
</dbReference>
<dbReference type="InterPro" id="IPR005467">
    <property type="entry name" value="His_kinase_dom"/>
</dbReference>